<feature type="coiled-coil region" evidence="5">
    <location>
        <begin position="43"/>
        <end position="98"/>
    </location>
</feature>
<dbReference type="InterPro" id="IPR000064">
    <property type="entry name" value="NLP_P60_dom"/>
</dbReference>
<comment type="similarity">
    <text evidence="1">Belongs to the peptidase C40 family.</text>
</comment>
<evidence type="ECO:0000256" key="5">
    <source>
        <dbReference type="SAM" id="Coils"/>
    </source>
</evidence>
<dbReference type="PROSITE" id="PS51935">
    <property type="entry name" value="NLPC_P60"/>
    <property type="match status" value="1"/>
</dbReference>
<gene>
    <name evidence="9" type="ORF">AB5J54_11365</name>
</gene>
<dbReference type="GO" id="GO:0006508">
    <property type="term" value="P:proteolysis"/>
    <property type="evidence" value="ECO:0007669"/>
    <property type="project" value="UniProtKB-KW"/>
</dbReference>
<evidence type="ECO:0000256" key="7">
    <source>
        <dbReference type="SAM" id="SignalP"/>
    </source>
</evidence>
<feature type="compositionally biased region" description="Basic and acidic residues" evidence="6">
    <location>
        <begin position="202"/>
        <end position="222"/>
    </location>
</feature>
<evidence type="ECO:0000256" key="4">
    <source>
        <dbReference type="ARBA" id="ARBA00022807"/>
    </source>
</evidence>
<dbReference type="InterPro" id="IPR051794">
    <property type="entry name" value="PG_Endopeptidase_C40"/>
</dbReference>
<dbReference type="PANTHER" id="PTHR47359">
    <property type="entry name" value="PEPTIDOGLYCAN DL-ENDOPEPTIDASE CWLO"/>
    <property type="match status" value="1"/>
</dbReference>
<dbReference type="PANTHER" id="PTHR47359:SF3">
    <property type="entry name" value="NLP_P60 DOMAIN-CONTAINING PROTEIN-RELATED"/>
    <property type="match status" value="1"/>
</dbReference>
<reference evidence="9" key="1">
    <citation type="submission" date="2024-07" db="EMBL/GenBank/DDBJ databases">
        <authorList>
            <person name="Yu S.T."/>
        </authorList>
    </citation>
    <scope>NUCLEOTIDE SEQUENCE</scope>
    <source>
        <strain evidence="9">R44</strain>
    </source>
</reference>
<dbReference type="AlphaFoldDB" id="A0AB39TA62"/>
<keyword evidence="2" id="KW-0645">Protease</keyword>
<dbReference type="RefSeq" id="WP_369149292.1">
    <property type="nucleotide sequence ID" value="NZ_CP163444.1"/>
</dbReference>
<evidence type="ECO:0000256" key="1">
    <source>
        <dbReference type="ARBA" id="ARBA00007074"/>
    </source>
</evidence>
<keyword evidence="3" id="KW-0378">Hydrolase</keyword>
<evidence type="ECO:0000256" key="2">
    <source>
        <dbReference type="ARBA" id="ARBA00022670"/>
    </source>
</evidence>
<dbReference type="Pfam" id="PF00877">
    <property type="entry name" value="NLPC_P60"/>
    <property type="match status" value="1"/>
</dbReference>
<dbReference type="Gene3D" id="6.10.250.3150">
    <property type="match status" value="1"/>
</dbReference>
<feature type="region of interest" description="Disordered" evidence="6">
    <location>
        <begin position="202"/>
        <end position="228"/>
    </location>
</feature>
<accession>A0AB39TA62</accession>
<keyword evidence="5" id="KW-0175">Coiled coil</keyword>
<dbReference type="SUPFAM" id="SSF54001">
    <property type="entry name" value="Cysteine proteinases"/>
    <property type="match status" value="1"/>
</dbReference>
<dbReference type="Gene3D" id="3.90.1720.10">
    <property type="entry name" value="endopeptidase domain like (from Nostoc punctiforme)"/>
    <property type="match status" value="1"/>
</dbReference>
<dbReference type="GO" id="GO:0008234">
    <property type="term" value="F:cysteine-type peptidase activity"/>
    <property type="evidence" value="ECO:0007669"/>
    <property type="project" value="UniProtKB-KW"/>
</dbReference>
<feature type="signal peptide" evidence="7">
    <location>
        <begin position="1"/>
        <end position="36"/>
    </location>
</feature>
<evidence type="ECO:0000259" key="8">
    <source>
        <dbReference type="PROSITE" id="PS51935"/>
    </source>
</evidence>
<evidence type="ECO:0000313" key="9">
    <source>
        <dbReference type="EMBL" id="XDQ76666.1"/>
    </source>
</evidence>
<dbReference type="InterPro" id="IPR038765">
    <property type="entry name" value="Papain-like_cys_pep_sf"/>
</dbReference>
<organism evidence="9">
    <name type="scientific">Streptomyces sp. R44</name>
    <dbReference type="NCBI Taxonomy" id="3238633"/>
    <lineage>
        <taxon>Bacteria</taxon>
        <taxon>Bacillati</taxon>
        <taxon>Actinomycetota</taxon>
        <taxon>Actinomycetes</taxon>
        <taxon>Kitasatosporales</taxon>
        <taxon>Streptomycetaceae</taxon>
        <taxon>Streptomyces</taxon>
    </lineage>
</organism>
<sequence>MASHRRPKQPSRTRVTVLTVTAAAAVALTAQSGAQAAPAKPKIDEVKAKVEALNHEAEEATEQYNLADERRGKLQKEIGDLQDKVARGQQELNTLRDQIGSVASAQYRSGGIDPALQLFLSSDPDTYLDKASAIDQLSAQQADVLTSIQAKQRTLAQQRAEATSKLADLEDVRKTLGEKKKKFQGKLAEARKLLNTLTAAERQKMEQQEREQAQRASRDAGSRADLGNEVPANGFGAAALSAAATQLGKPYVSGAEGPNSYDCSGLTQWSYRQAGVTLTRTTYTQQNDGVKIGRSQLKPGDLVFFNSLSHVGLYAGNNTILHAPKPGAVVRYESMDYMGTFQFGVRIGG</sequence>
<keyword evidence="7" id="KW-0732">Signal</keyword>
<feature type="chain" id="PRO_5044221236" evidence="7">
    <location>
        <begin position="37"/>
        <end position="349"/>
    </location>
</feature>
<evidence type="ECO:0000256" key="6">
    <source>
        <dbReference type="SAM" id="MobiDB-lite"/>
    </source>
</evidence>
<protein>
    <submittedName>
        <fullName evidence="9">NlpC/P60 family protein</fullName>
    </submittedName>
</protein>
<dbReference type="EMBL" id="CP163444">
    <property type="protein sequence ID" value="XDQ76666.1"/>
    <property type="molecule type" value="Genomic_DNA"/>
</dbReference>
<name>A0AB39TA62_9ACTN</name>
<keyword evidence="4" id="KW-0788">Thiol protease</keyword>
<evidence type="ECO:0000256" key="3">
    <source>
        <dbReference type="ARBA" id="ARBA00022801"/>
    </source>
</evidence>
<feature type="domain" description="NlpC/P60" evidence="8">
    <location>
        <begin position="233"/>
        <end position="349"/>
    </location>
</feature>
<proteinExistence type="inferred from homology"/>